<name>A0AAD2JX96_9AGAR</name>
<reference evidence="3" key="1">
    <citation type="submission" date="2023-11" db="EMBL/GenBank/DDBJ databases">
        <authorList>
            <person name="De Vega J J."/>
            <person name="De Vega J J."/>
        </authorList>
    </citation>
    <scope>NUCLEOTIDE SEQUENCE</scope>
</reference>
<evidence type="ECO:0000259" key="1">
    <source>
        <dbReference type="Pfam" id="PF13358"/>
    </source>
</evidence>
<organism evidence="3 4">
    <name type="scientific">Mycena citricolor</name>
    <dbReference type="NCBI Taxonomy" id="2018698"/>
    <lineage>
        <taxon>Eukaryota</taxon>
        <taxon>Fungi</taxon>
        <taxon>Dikarya</taxon>
        <taxon>Basidiomycota</taxon>
        <taxon>Agaricomycotina</taxon>
        <taxon>Agaricomycetes</taxon>
        <taxon>Agaricomycetidae</taxon>
        <taxon>Agaricales</taxon>
        <taxon>Marasmiineae</taxon>
        <taxon>Mycenaceae</taxon>
        <taxon>Mycena</taxon>
    </lineage>
</organism>
<feature type="domain" description="Tc1-like transposase DDE" evidence="1">
    <location>
        <begin position="190"/>
        <end position="335"/>
    </location>
</feature>
<dbReference type="EMBL" id="CAVNYO010000111">
    <property type="protein sequence ID" value="CAK5266980.1"/>
    <property type="molecule type" value="Genomic_DNA"/>
</dbReference>
<dbReference type="InterPro" id="IPR036397">
    <property type="entry name" value="RNaseH_sf"/>
</dbReference>
<evidence type="ECO:0000313" key="3">
    <source>
        <dbReference type="EMBL" id="CAK5266980.1"/>
    </source>
</evidence>
<dbReference type="Gene3D" id="3.30.420.10">
    <property type="entry name" value="Ribonuclease H-like superfamily/Ribonuclease H"/>
    <property type="match status" value="1"/>
</dbReference>
<protein>
    <recommendedName>
        <fullName evidence="1">Tc1-like transposase DDE domain-containing protein</fullName>
    </recommendedName>
</protein>
<dbReference type="AlphaFoldDB" id="A0AAD2JX96"/>
<dbReference type="GO" id="GO:0003676">
    <property type="term" value="F:nucleic acid binding"/>
    <property type="evidence" value="ECO:0007669"/>
    <property type="project" value="InterPro"/>
</dbReference>
<dbReference type="InterPro" id="IPR038717">
    <property type="entry name" value="Tc1-like_DDE_dom"/>
</dbReference>
<sequence>MSPSPPTTPRTQCTYAVITPTKRAMASIMHDRCRMSWAKICTKSPFHELKIKPRALAKSMKKVAEHNNDFYFNGKKGVCGRKRTLSEEQITEAIDKLDSGELVDGEQVKRILFPNVPSRTVRHSHYSIALPNPSNSQVRDALTKAGLPGFAQRQKLPLTDKHLTQRQQMYEKIEAWTDPEFFKMGVMILSDETKIMLGSLDGRRWCHHCQGNGVMDPHRVQIEERHGKFNFKINVWGAIHPKGVSDLVLVIDNLTAPQYVNILTCAMIPVYEHYENRQHAFLYFQQDNDPKHTSKLAKVLFRDNQINVFPWPAKSPNMSTIENAWAELKQCACSHPRYNQIRTAAELFEIAQEVWKSDSFKEYVIHLYESFPRRLVQLKENNYYWINY</sequence>
<dbReference type="Pfam" id="PF13358">
    <property type="entry name" value="DDE_3"/>
    <property type="match status" value="1"/>
</dbReference>
<dbReference type="EMBL" id="CAVNYO010000109">
    <property type="protein sequence ID" value="CAK5266541.1"/>
    <property type="molecule type" value="Genomic_DNA"/>
</dbReference>
<dbReference type="Proteomes" id="UP001295794">
    <property type="component" value="Unassembled WGS sequence"/>
</dbReference>
<keyword evidence="4" id="KW-1185">Reference proteome</keyword>
<comment type="caution">
    <text evidence="3">The sequence shown here is derived from an EMBL/GenBank/DDBJ whole genome shotgun (WGS) entry which is preliminary data.</text>
</comment>
<gene>
    <name evidence="2" type="ORF">MYCIT1_LOCUS8360</name>
    <name evidence="3" type="ORF">MYCIT1_LOCUS9065</name>
</gene>
<proteinExistence type="predicted"/>
<evidence type="ECO:0000313" key="2">
    <source>
        <dbReference type="EMBL" id="CAK5266541.1"/>
    </source>
</evidence>
<accession>A0AAD2JX96</accession>
<evidence type="ECO:0000313" key="4">
    <source>
        <dbReference type="Proteomes" id="UP001295794"/>
    </source>
</evidence>